<proteinExistence type="predicted"/>
<keyword evidence="2" id="KW-1185">Reference proteome</keyword>
<dbReference type="HOGENOM" id="CLU_2654872_0_0_1"/>
<dbReference type="AlphaFoldDB" id="A0A0C9XJY8"/>
<accession>A0A0C9XJY8</accession>
<evidence type="ECO:0000313" key="2">
    <source>
        <dbReference type="Proteomes" id="UP000054477"/>
    </source>
</evidence>
<name>A0A0C9XJY8_9AGAR</name>
<protein>
    <submittedName>
        <fullName evidence="1">Uncharacterized protein</fullName>
    </submittedName>
</protein>
<reference evidence="1 2" key="1">
    <citation type="submission" date="2014-04" db="EMBL/GenBank/DDBJ databases">
        <authorList>
            <consortium name="DOE Joint Genome Institute"/>
            <person name="Kuo A."/>
            <person name="Kohler A."/>
            <person name="Nagy L.G."/>
            <person name="Floudas D."/>
            <person name="Copeland A."/>
            <person name="Barry K.W."/>
            <person name="Cichocki N."/>
            <person name="Veneault-Fourrey C."/>
            <person name="LaButti K."/>
            <person name="Lindquist E.A."/>
            <person name="Lipzen A."/>
            <person name="Lundell T."/>
            <person name="Morin E."/>
            <person name="Murat C."/>
            <person name="Sun H."/>
            <person name="Tunlid A."/>
            <person name="Henrissat B."/>
            <person name="Grigoriev I.V."/>
            <person name="Hibbett D.S."/>
            <person name="Martin F."/>
            <person name="Nordberg H.P."/>
            <person name="Cantor M.N."/>
            <person name="Hua S.X."/>
        </authorList>
    </citation>
    <scope>NUCLEOTIDE SEQUENCE [LARGE SCALE GENOMIC DNA]</scope>
    <source>
        <strain evidence="1 2">LaAM-08-1</strain>
    </source>
</reference>
<organism evidence="1 2">
    <name type="scientific">Laccaria amethystina LaAM-08-1</name>
    <dbReference type="NCBI Taxonomy" id="1095629"/>
    <lineage>
        <taxon>Eukaryota</taxon>
        <taxon>Fungi</taxon>
        <taxon>Dikarya</taxon>
        <taxon>Basidiomycota</taxon>
        <taxon>Agaricomycotina</taxon>
        <taxon>Agaricomycetes</taxon>
        <taxon>Agaricomycetidae</taxon>
        <taxon>Agaricales</taxon>
        <taxon>Agaricineae</taxon>
        <taxon>Hydnangiaceae</taxon>
        <taxon>Laccaria</taxon>
    </lineage>
</organism>
<sequence>MKVGQTLILISPQHRTLRLVALSTRRFRNILGTFPLVGSVHPLATPPNYPIRPTAYDNLRNVNVRASLPRFLVQWC</sequence>
<reference evidence="2" key="2">
    <citation type="submission" date="2015-01" db="EMBL/GenBank/DDBJ databases">
        <title>Evolutionary Origins and Diversification of the Mycorrhizal Mutualists.</title>
        <authorList>
            <consortium name="DOE Joint Genome Institute"/>
            <consortium name="Mycorrhizal Genomics Consortium"/>
            <person name="Kohler A."/>
            <person name="Kuo A."/>
            <person name="Nagy L.G."/>
            <person name="Floudas D."/>
            <person name="Copeland A."/>
            <person name="Barry K.W."/>
            <person name="Cichocki N."/>
            <person name="Veneault-Fourrey C."/>
            <person name="LaButti K."/>
            <person name="Lindquist E.A."/>
            <person name="Lipzen A."/>
            <person name="Lundell T."/>
            <person name="Morin E."/>
            <person name="Murat C."/>
            <person name="Riley R."/>
            <person name="Ohm R."/>
            <person name="Sun H."/>
            <person name="Tunlid A."/>
            <person name="Henrissat B."/>
            <person name="Grigoriev I.V."/>
            <person name="Hibbett D.S."/>
            <person name="Martin F."/>
        </authorList>
    </citation>
    <scope>NUCLEOTIDE SEQUENCE [LARGE SCALE GENOMIC DNA]</scope>
    <source>
        <strain evidence="2">LaAM-08-1</strain>
    </source>
</reference>
<evidence type="ECO:0000313" key="1">
    <source>
        <dbReference type="EMBL" id="KIK05356.1"/>
    </source>
</evidence>
<dbReference type="Proteomes" id="UP000054477">
    <property type="component" value="Unassembled WGS sequence"/>
</dbReference>
<dbReference type="EMBL" id="KN838560">
    <property type="protein sequence ID" value="KIK05356.1"/>
    <property type="molecule type" value="Genomic_DNA"/>
</dbReference>
<gene>
    <name evidence="1" type="ORF">K443DRAFT_351801</name>
</gene>